<proteinExistence type="predicted"/>
<dbReference type="HOGENOM" id="CLU_2861497_0_0_6"/>
<evidence type="ECO:0000313" key="2">
    <source>
        <dbReference type="Proteomes" id="UP000000238"/>
    </source>
</evidence>
<dbReference type="Proteomes" id="UP000000238">
    <property type="component" value="Chromosome"/>
</dbReference>
<dbReference type="EMBL" id="CP000155">
    <property type="protein sequence ID" value="ABC28733.1"/>
    <property type="molecule type" value="Genomic_DNA"/>
</dbReference>
<reference evidence="1 2" key="1">
    <citation type="journal article" date="2005" name="Nucleic Acids Res.">
        <title>Genomic blueprint of Hahella chejuensis, a marine microbe producing an algicidal agent.</title>
        <authorList>
            <person name="Jeong H."/>
            <person name="Yim J.H."/>
            <person name="Lee C."/>
            <person name="Choi S.-H."/>
            <person name="Park Y.K."/>
            <person name="Yoon S.H."/>
            <person name="Hur C.-G."/>
            <person name="Kang H.-Y."/>
            <person name="Kim D."/>
            <person name="Lee H.H."/>
            <person name="Park K.H."/>
            <person name="Park S.-H."/>
            <person name="Park H.-S."/>
            <person name="Lee H.K."/>
            <person name="Oh T.K."/>
            <person name="Kim J.F."/>
        </authorList>
    </citation>
    <scope>NUCLEOTIDE SEQUENCE [LARGE SCALE GENOMIC DNA]</scope>
    <source>
        <strain evidence="1 2">KCTC 2396</strain>
    </source>
</reference>
<evidence type="ECO:0000313" key="1">
    <source>
        <dbReference type="EMBL" id="ABC28733.1"/>
    </source>
</evidence>
<accession>Q2SKU1</accession>
<protein>
    <submittedName>
        <fullName evidence="1">Uncharacterized protein</fullName>
    </submittedName>
</protein>
<keyword evidence="2" id="KW-1185">Reference proteome</keyword>
<sequence>MAASTADLSMLLILFSGKGGILGYIEERWGNTILNQYGFIQFNRARRDENQASKRYHMRPSRES</sequence>
<dbReference type="AlphaFoldDB" id="Q2SKU1"/>
<dbReference type="STRING" id="349521.HCH_01898"/>
<name>Q2SKU1_HAHCH</name>
<dbReference type="KEGG" id="hch:HCH_01898"/>
<organism evidence="1 2">
    <name type="scientific">Hahella chejuensis (strain KCTC 2396)</name>
    <dbReference type="NCBI Taxonomy" id="349521"/>
    <lineage>
        <taxon>Bacteria</taxon>
        <taxon>Pseudomonadati</taxon>
        <taxon>Pseudomonadota</taxon>
        <taxon>Gammaproteobacteria</taxon>
        <taxon>Oceanospirillales</taxon>
        <taxon>Hahellaceae</taxon>
        <taxon>Hahella</taxon>
    </lineage>
</organism>
<gene>
    <name evidence="1" type="ordered locus">HCH_01898</name>
</gene>